<keyword evidence="5 6" id="KW-0472">Membrane</keyword>
<gene>
    <name evidence="8" type="ORF">DEVEQU_03218</name>
</gene>
<evidence type="ECO:0000259" key="7">
    <source>
        <dbReference type="Pfam" id="PF12823"/>
    </source>
</evidence>
<dbReference type="PANTHER" id="PTHR40077">
    <property type="entry name" value="MEMBRANE PROTEIN-RELATED"/>
    <property type="match status" value="1"/>
</dbReference>
<dbReference type="GO" id="GO:0005886">
    <property type="term" value="C:plasma membrane"/>
    <property type="evidence" value="ECO:0007669"/>
    <property type="project" value="UniProtKB-SubCell"/>
</dbReference>
<comment type="subcellular location">
    <subcellularLocation>
        <location evidence="1">Cell membrane</location>
        <topology evidence="1">Multi-pass membrane protein</topology>
    </subcellularLocation>
</comment>
<evidence type="ECO:0000256" key="3">
    <source>
        <dbReference type="ARBA" id="ARBA00022692"/>
    </source>
</evidence>
<feature type="domain" description="DUF3817" evidence="7">
    <location>
        <begin position="124"/>
        <end position="211"/>
    </location>
</feature>
<dbReference type="EMBL" id="UZWD01000038">
    <property type="protein sequence ID" value="VDS06070.1"/>
    <property type="molecule type" value="Genomic_DNA"/>
</dbReference>
<evidence type="ECO:0000313" key="8">
    <source>
        <dbReference type="EMBL" id="VDS06070.1"/>
    </source>
</evidence>
<dbReference type="Proteomes" id="UP000268844">
    <property type="component" value="Unassembled WGS sequence"/>
</dbReference>
<feature type="transmembrane region" description="Helical" evidence="6">
    <location>
        <begin position="163"/>
        <end position="181"/>
    </location>
</feature>
<reference evidence="8 9" key="1">
    <citation type="submission" date="2018-12" db="EMBL/GenBank/DDBJ databases">
        <authorList>
            <person name="Criscuolo A."/>
        </authorList>
    </citation>
    <scope>NUCLEOTIDE SEQUENCE [LARGE SCALE GENOMIC DNA]</scope>
    <source>
        <strain evidence="8">ACIP1116281</strain>
    </source>
</reference>
<name>A0A3S5D3L7_9HYPH</name>
<dbReference type="NCBIfam" id="TIGR03954">
    <property type="entry name" value="integ_memb_HG"/>
    <property type="match status" value="1"/>
</dbReference>
<keyword evidence="2" id="KW-1003">Cell membrane</keyword>
<accession>A0A3S5D3L7</accession>
<dbReference type="AlphaFoldDB" id="A0A3S5D3L7"/>
<evidence type="ECO:0000256" key="1">
    <source>
        <dbReference type="ARBA" id="ARBA00004651"/>
    </source>
</evidence>
<sequence length="218" mass="25032">MRVALELRQHRNVSPGQLSEECADETYRDCKTMAAIKDQSVIFSGSTSHCLCVSAADFIRGKRRTRSSDGWASRRLVFLRRKTDHTRRVTRRLKRVVYGRSQFRATIGHDDTSRVKYDIGSMFKAFRYVAILEGVTTLALFFVAMPAKYFFDFPDLVPPVGTIHGWAFLAYLLMMIVALWGKSFTVLEWARTTIASFFPFGTFLNDSFLKRKEAELSQ</sequence>
<keyword evidence="9" id="KW-1185">Reference proteome</keyword>
<dbReference type="InterPro" id="IPR023845">
    <property type="entry name" value="DUF3817_TM"/>
</dbReference>
<evidence type="ECO:0000256" key="2">
    <source>
        <dbReference type="ARBA" id="ARBA00022475"/>
    </source>
</evidence>
<protein>
    <recommendedName>
        <fullName evidence="7">DUF3817 domain-containing protein</fullName>
    </recommendedName>
</protein>
<feature type="transmembrane region" description="Helical" evidence="6">
    <location>
        <begin position="128"/>
        <end position="151"/>
    </location>
</feature>
<evidence type="ECO:0000313" key="9">
    <source>
        <dbReference type="Proteomes" id="UP000268844"/>
    </source>
</evidence>
<evidence type="ECO:0000256" key="4">
    <source>
        <dbReference type="ARBA" id="ARBA00022989"/>
    </source>
</evidence>
<evidence type="ECO:0000256" key="6">
    <source>
        <dbReference type="SAM" id="Phobius"/>
    </source>
</evidence>
<dbReference type="Pfam" id="PF12823">
    <property type="entry name" value="DUF3817"/>
    <property type="match status" value="1"/>
</dbReference>
<evidence type="ECO:0000256" key="5">
    <source>
        <dbReference type="ARBA" id="ARBA00023136"/>
    </source>
</evidence>
<proteinExistence type="predicted"/>
<keyword evidence="3 6" id="KW-0812">Transmembrane</keyword>
<organism evidence="8 9">
    <name type="scientific">Devosia equisanguinis</name>
    <dbReference type="NCBI Taxonomy" id="2490941"/>
    <lineage>
        <taxon>Bacteria</taxon>
        <taxon>Pseudomonadati</taxon>
        <taxon>Pseudomonadota</taxon>
        <taxon>Alphaproteobacteria</taxon>
        <taxon>Hyphomicrobiales</taxon>
        <taxon>Devosiaceae</taxon>
        <taxon>Devosia</taxon>
    </lineage>
</organism>
<keyword evidence="4 6" id="KW-1133">Transmembrane helix</keyword>
<dbReference type="PANTHER" id="PTHR40077:SF1">
    <property type="entry name" value="MEMBRANE PROTEIN"/>
    <property type="match status" value="1"/>
</dbReference>